<evidence type="ECO:0000313" key="9">
    <source>
        <dbReference type="EMBL" id="MBF8642517.1"/>
    </source>
</evidence>
<dbReference type="SUPFAM" id="SSF101821">
    <property type="entry name" value="Aminopeptidase/glucanase lid domain"/>
    <property type="match status" value="1"/>
</dbReference>
<accession>A0A2X2D282</accession>
<dbReference type="AlphaFoldDB" id="A0A2X2D282"/>
<dbReference type="SUPFAM" id="SSF53187">
    <property type="entry name" value="Zn-dependent exopeptidases"/>
    <property type="match status" value="1"/>
</dbReference>
<dbReference type="GO" id="GO:0004177">
    <property type="term" value="F:aminopeptidase activity"/>
    <property type="evidence" value="ECO:0007669"/>
    <property type="project" value="UniProtKB-UniRule"/>
</dbReference>
<feature type="binding site" evidence="8">
    <location>
        <position position="228"/>
    </location>
    <ligand>
        <name>Zn(2+)</name>
        <dbReference type="ChEBI" id="CHEBI:29105"/>
        <label>2</label>
    </ligand>
</feature>
<feature type="binding site" evidence="8">
    <location>
        <position position="74"/>
    </location>
    <ligand>
        <name>Zn(2+)</name>
        <dbReference type="ChEBI" id="CHEBI:29105"/>
        <label>1</label>
    </ligand>
</feature>
<keyword evidence="12" id="KW-1185">Reference proteome</keyword>
<dbReference type="EMBL" id="UAUF01000014">
    <property type="protein sequence ID" value="SPZ11796.1"/>
    <property type="molecule type" value="Genomic_DNA"/>
</dbReference>
<comment type="similarity">
    <text evidence="1 6">Belongs to the peptidase M42 family.</text>
</comment>
<feature type="binding site" evidence="8">
    <location>
        <position position="250"/>
    </location>
    <ligand>
        <name>Zn(2+)</name>
        <dbReference type="ChEBI" id="CHEBI:29105"/>
        <label>1</label>
    </ligand>
</feature>
<reference evidence="10 11" key="1">
    <citation type="submission" date="2018-06" db="EMBL/GenBank/DDBJ databases">
        <authorList>
            <consortium name="Pathogen Informatics"/>
            <person name="Doyle S."/>
        </authorList>
    </citation>
    <scope>NUCLEOTIDE SEQUENCE [LARGE SCALE GENOMIC DNA]</scope>
    <source>
        <strain evidence="10 11">NCTC11842</strain>
    </source>
</reference>
<dbReference type="Proteomes" id="UP000626180">
    <property type="component" value="Unassembled WGS sequence"/>
</dbReference>
<feature type="binding site" evidence="8">
    <location>
        <position position="193"/>
    </location>
    <ligand>
        <name>Zn(2+)</name>
        <dbReference type="ChEBI" id="CHEBI:29105"/>
        <label>1</label>
    </ligand>
</feature>
<dbReference type="Proteomes" id="UP000250443">
    <property type="component" value="Unassembled WGS sequence"/>
</dbReference>
<evidence type="ECO:0000256" key="8">
    <source>
        <dbReference type="PIRSR" id="PIRSR001123-2"/>
    </source>
</evidence>
<dbReference type="InterPro" id="IPR008007">
    <property type="entry name" value="Peptidase_M42"/>
</dbReference>
<keyword evidence="2 10" id="KW-0031">Aminopeptidase</keyword>
<evidence type="ECO:0000313" key="11">
    <source>
        <dbReference type="Proteomes" id="UP000250443"/>
    </source>
</evidence>
<reference evidence="9 12" key="2">
    <citation type="submission" date="2020-10" db="EMBL/GenBank/DDBJ databases">
        <title>Genome sequences of Pseudomonas isolates.</title>
        <authorList>
            <person name="Wessels L."/>
            <person name="Reich F."/>
            <person name="Hammerl J."/>
        </authorList>
    </citation>
    <scope>NUCLEOTIDE SEQUENCE [LARGE SCALE GENOMIC DNA]</scope>
    <source>
        <strain evidence="9 12">20-MO00624-0</strain>
    </source>
</reference>
<dbReference type="PIRSF" id="PIRSF001123">
    <property type="entry name" value="PepA_GA"/>
    <property type="match status" value="1"/>
</dbReference>
<evidence type="ECO:0000256" key="3">
    <source>
        <dbReference type="ARBA" id="ARBA00022670"/>
    </source>
</evidence>
<evidence type="ECO:0000256" key="1">
    <source>
        <dbReference type="ARBA" id="ARBA00006272"/>
    </source>
</evidence>
<comment type="cofactor">
    <cofactor evidence="8">
        <name>a divalent metal cation</name>
        <dbReference type="ChEBI" id="CHEBI:60240"/>
    </cofactor>
    <text evidence="8">Binds 2 divalent metal cations per subunit.</text>
</comment>
<keyword evidence="3" id="KW-0645">Protease</keyword>
<feature type="binding site" evidence="8">
    <location>
        <position position="193"/>
    </location>
    <ligand>
        <name>Zn(2+)</name>
        <dbReference type="ChEBI" id="CHEBI:29105"/>
        <label>2</label>
    </ligand>
</feature>
<evidence type="ECO:0000256" key="4">
    <source>
        <dbReference type="ARBA" id="ARBA00022723"/>
    </source>
</evidence>
<protein>
    <submittedName>
        <fullName evidence="10">Glutamyl aminopeptidase, M42 family</fullName>
        <ecNumber evidence="10">3.4.11.-</ecNumber>
    </submittedName>
    <submittedName>
        <fullName evidence="9">M42 family peptidase</fullName>
    </submittedName>
</protein>
<evidence type="ECO:0000313" key="12">
    <source>
        <dbReference type="Proteomes" id="UP000626180"/>
    </source>
</evidence>
<dbReference type="GO" id="GO:0046872">
    <property type="term" value="F:metal ion binding"/>
    <property type="evidence" value="ECO:0007669"/>
    <property type="project" value="UniProtKB-UniRule"/>
</dbReference>
<sequence>MANTEDLKLLEELLLARGPGGQEDEVRRICLRELKRSCDEVWVDAADNVIGVVRATEGISREEAAQRSVVIMAHQDEIAMVVKRVNSDGTLSVVALGGAFPVNFGMCPVDIMGEHALLPGVLSFGTMHATPESPQGADVLSGNVQWKDVHVLTRRSKDELGEAGIRAGTRVVLSQHWRQPFNVNDAIAAHFLDDRAPIVATLKAAALTAARRSLLKRDAVFIFTTKEEETNGGAQYAARTLPGEIVIAVEVGPIAEEYDTQLSADPIVLTGDEKGFYSKSVTDDLLQAAERCGLNPQPALMPDFASDASAILSSGSKGKAGCIAIPTENTHGYEVVLHDGMDACARTLTEYLIGKPVNG</sequence>
<dbReference type="Gene3D" id="2.40.30.40">
    <property type="entry name" value="Peptidase M42, domain 2"/>
    <property type="match status" value="1"/>
</dbReference>
<dbReference type="InterPro" id="IPR051464">
    <property type="entry name" value="Peptidase_M42_aminopept"/>
</dbReference>
<dbReference type="PANTHER" id="PTHR32481:SF0">
    <property type="entry name" value="AMINOPEPTIDASE YPDE-RELATED"/>
    <property type="match status" value="1"/>
</dbReference>
<dbReference type="Gene3D" id="3.40.630.10">
    <property type="entry name" value="Zn peptidases"/>
    <property type="match status" value="1"/>
</dbReference>
<dbReference type="EC" id="3.4.11.-" evidence="10"/>
<evidence type="ECO:0000256" key="7">
    <source>
        <dbReference type="PIRSR" id="PIRSR001123-1"/>
    </source>
</evidence>
<keyword evidence="5 10" id="KW-0378">Hydrolase</keyword>
<dbReference type="RefSeq" id="WP_010795804.1">
    <property type="nucleotide sequence ID" value="NZ_FQYS01000011.1"/>
</dbReference>
<dbReference type="InterPro" id="IPR023367">
    <property type="entry name" value="Peptidase_M42_dom2"/>
</dbReference>
<evidence type="ECO:0000313" key="10">
    <source>
        <dbReference type="EMBL" id="SPZ11796.1"/>
    </source>
</evidence>
<organism evidence="10 11">
    <name type="scientific">Pseudomonas luteola</name>
    <dbReference type="NCBI Taxonomy" id="47886"/>
    <lineage>
        <taxon>Bacteria</taxon>
        <taxon>Pseudomonadati</taxon>
        <taxon>Pseudomonadota</taxon>
        <taxon>Gammaproteobacteria</taxon>
        <taxon>Pseudomonadales</taxon>
        <taxon>Pseudomonadaceae</taxon>
        <taxon>Pseudomonas</taxon>
    </lineage>
</organism>
<dbReference type="Pfam" id="PF05343">
    <property type="entry name" value="Peptidase_M42"/>
    <property type="match status" value="1"/>
</dbReference>
<proteinExistence type="inferred from homology"/>
<dbReference type="PANTHER" id="PTHR32481">
    <property type="entry name" value="AMINOPEPTIDASE"/>
    <property type="match status" value="1"/>
</dbReference>
<gene>
    <name evidence="10" type="primary">ypdE</name>
    <name evidence="9" type="ORF">IRZ65_17715</name>
    <name evidence="10" type="ORF">NCTC11842_04051</name>
</gene>
<feature type="binding site" evidence="8">
    <location>
        <position position="331"/>
    </location>
    <ligand>
        <name>Zn(2+)</name>
        <dbReference type="ChEBI" id="CHEBI:29105"/>
        <label>2</label>
    </ligand>
</feature>
<evidence type="ECO:0000256" key="6">
    <source>
        <dbReference type="PIRNR" id="PIRNR001123"/>
    </source>
</evidence>
<evidence type="ECO:0000256" key="5">
    <source>
        <dbReference type="ARBA" id="ARBA00022801"/>
    </source>
</evidence>
<dbReference type="GO" id="GO:0006508">
    <property type="term" value="P:proteolysis"/>
    <property type="evidence" value="ECO:0007669"/>
    <property type="project" value="UniProtKB-KW"/>
</dbReference>
<dbReference type="EMBL" id="JADMCD010000010">
    <property type="protein sequence ID" value="MBF8642517.1"/>
    <property type="molecule type" value="Genomic_DNA"/>
</dbReference>
<name>A0A2X2D282_PSELU</name>
<keyword evidence="4 8" id="KW-0479">Metal-binding</keyword>
<evidence type="ECO:0000256" key="2">
    <source>
        <dbReference type="ARBA" id="ARBA00022438"/>
    </source>
</evidence>
<feature type="active site" description="Proton acceptor" evidence="7">
    <location>
        <position position="227"/>
    </location>
</feature>